<dbReference type="InterPro" id="IPR011990">
    <property type="entry name" value="TPR-like_helical_dom_sf"/>
</dbReference>
<protein>
    <submittedName>
        <fullName evidence="3">Uncharacterized protein</fullName>
    </submittedName>
</protein>
<name>A0A0S8GIZ5_UNCW3</name>
<dbReference type="Proteomes" id="UP000051096">
    <property type="component" value="Unassembled WGS sequence"/>
</dbReference>
<gene>
    <name evidence="3" type="ORF">AMJ87_03255</name>
</gene>
<dbReference type="PANTHER" id="PTHR12558:SF13">
    <property type="entry name" value="CELL DIVISION CYCLE PROTEIN 27 HOMOLOG"/>
    <property type="match status" value="1"/>
</dbReference>
<feature type="compositionally biased region" description="Basic and acidic residues" evidence="2">
    <location>
        <begin position="428"/>
        <end position="440"/>
    </location>
</feature>
<feature type="compositionally biased region" description="Basic and acidic residues" evidence="2">
    <location>
        <begin position="311"/>
        <end position="326"/>
    </location>
</feature>
<accession>A0A0S8GIZ5</accession>
<evidence type="ECO:0000313" key="3">
    <source>
        <dbReference type="EMBL" id="KPK72943.1"/>
    </source>
</evidence>
<feature type="repeat" description="TPR" evidence="1">
    <location>
        <begin position="22"/>
        <end position="55"/>
    </location>
</feature>
<organism evidence="3 4">
    <name type="scientific">candidate division WOR_3 bacterium SM23_60</name>
    <dbReference type="NCBI Taxonomy" id="1703780"/>
    <lineage>
        <taxon>Bacteria</taxon>
        <taxon>Bacteria division WOR-3</taxon>
    </lineage>
</organism>
<feature type="repeat" description="TPR" evidence="1">
    <location>
        <begin position="56"/>
        <end position="89"/>
    </location>
</feature>
<dbReference type="GO" id="GO:0051301">
    <property type="term" value="P:cell division"/>
    <property type="evidence" value="ECO:0007669"/>
    <property type="project" value="TreeGrafter"/>
</dbReference>
<evidence type="ECO:0000256" key="1">
    <source>
        <dbReference type="PROSITE-ProRule" id="PRU00339"/>
    </source>
</evidence>
<feature type="repeat" description="TPR" evidence="1">
    <location>
        <begin position="141"/>
        <end position="174"/>
    </location>
</feature>
<reference evidence="3 4" key="1">
    <citation type="journal article" date="2015" name="Microbiome">
        <title>Genomic resolution of linkages in carbon, nitrogen, and sulfur cycling among widespread estuary sediment bacteria.</title>
        <authorList>
            <person name="Baker B.J."/>
            <person name="Lazar C.S."/>
            <person name="Teske A.P."/>
            <person name="Dick G.J."/>
        </authorList>
    </citation>
    <scope>NUCLEOTIDE SEQUENCE [LARGE SCALE GENOMIC DNA]</scope>
    <source>
        <strain evidence="3">SM23_60</strain>
    </source>
</reference>
<feature type="compositionally biased region" description="Low complexity" evidence="2">
    <location>
        <begin position="259"/>
        <end position="285"/>
    </location>
</feature>
<dbReference type="AlphaFoldDB" id="A0A0S8GIZ5"/>
<feature type="compositionally biased region" description="Low complexity" evidence="2">
    <location>
        <begin position="294"/>
        <end position="310"/>
    </location>
</feature>
<dbReference type="InterPro" id="IPR019734">
    <property type="entry name" value="TPR_rpt"/>
</dbReference>
<keyword evidence="1" id="KW-0802">TPR repeat</keyword>
<dbReference type="SMART" id="SM00028">
    <property type="entry name" value="TPR"/>
    <property type="match status" value="3"/>
</dbReference>
<feature type="region of interest" description="Disordered" evidence="2">
    <location>
        <begin position="185"/>
        <end position="450"/>
    </location>
</feature>
<dbReference type="PANTHER" id="PTHR12558">
    <property type="entry name" value="CELL DIVISION CYCLE 16,23,27"/>
    <property type="match status" value="1"/>
</dbReference>
<proteinExistence type="predicted"/>
<sequence length="450" mass="51225">MAERDFSEIARLSERFSKDPTSRIFVQLADAYRKNKMIDEAIDVLNQGLEHHPDYPLAHLIRGKCLFDSRNYNQARESFEKTISLDPQNVVAYRMLAQTCAFLKDNEGLIAAYKGILALDPFDTTVKEKLADLVSEERNEPMYTVSMAQEYEQRGDMKKALEIYERLLYTDPSDLLLQQKVKALKGSLEEDTSTEPPTAPTYKSEDTTRETDIPPSEMEIQKPPPEQPSDVVTHEPTQEHQVFSLEDILSGKNQEPKIQEPTVQEPETQEPTVQEPETQEPTAQEPRTEELETQEPTVQEPETQEPVVQEPESREPTVPDQEHLPEEIMDSEEISKLITTPQDENPFDKPETPEQPGDIIIEQTGTVEPSPPETPEQETLISPEPAYEQTPQPEQKETPAQDSENLEDISPPSEETPSSEEPPPEPPQKPEKPKEEDFQSFKDWLSGLIK</sequence>
<dbReference type="Pfam" id="PF13176">
    <property type="entry name" value="TPR_7"/>
    <property type="match status" value="1"/>
</dbReference>
<evidence type="ECO:0000256" key="2">
    <source>
        <dbReference type="SAM" id="MobiDB-lite"/>
    </source>
</evidence>
<dbReference type="Gene3D" id="1.25.40.10">
    <property type="entry name" value="Tetratricopeptide repeat domain"/>
    <property type="match status" value="1"/>
</dbReference>
<dbReference type="EMBL" id="LJUO01000019">
    <property type="protein sequence ID" value="KPK72943.1"/>
    <property type="molecule type" value="Genomic_DNA"/>
</dbReference>
<evidence type="ECO:0000313" key="4">
    <source>
        <dbReference type="Proteomes" id="UP000051096"/>
    </source>
</evidence>
<comment type="caution">
    <text evidence="3">The sequence shown here is derived from an EMBL/GenBank/DDBJ whole genome shotgun (WGS) entry which is preliminary data.</text>
</comment>
<feature type="compositionally biased region" description="Basic and acidic residues" evidence="2">
    <location>
        <begin position="203"/>
        <end position="212"/>
    </location>
</feature>
<dbReference type="Pfam" id="PF13432">
    <property type="entry name" value="TPR_16"/>
    <property type="match status" value="1"/>
</dbReference>
<dbReference type="SUPFAM" id="SSF48452">
    <property type="entry name" value="TPR-like"/>
    <property type="match status" value="1"/>
</dbReference>
<dbReference type="PROSITE" id="PS50005">
    <property type="entry name" value="TPR"/>
    <property type="match status" value="3"/>
</dbReference>